<dbReference type="InterPro" id="IPR051046">
    <property type="entry name" value="MurCDEF_CellWall_CoF430Synth"/>
</dbReference>
<dbReference type="InterPro" id="IPR036565">
    <property type="entry name" value="Mur-like_cat_sf"/>
</dbReference>
<keyword evidence="2 10" id="KW-0436">Ligase</keyword>
<dbReference type="EMBL" id="JACHFQ010000002">
    <property type="protein sequence ID" value="MBB5225513.1"/>
    <property type="molecule type" value="Genomic_DNA"/>
</dbReference>
<dbReference type="NCBIfam" id="TIGR01143">
    <property type="entry name" value="murF"/>
    <property type="match status" value="1"/>
</dbReference>
<dbReference type="GO" id="GO:0005524">
    <property type="term" value="F:ATP binding"/>
    <property type="evidence" value="ECO:0007669"/>
    <property type="project" value="UniProtKB-UniRule"/>
</dbReference>
<keyword evidence="1 10" id="KW-0963">Cytoplasm</keyword>
<evidence type="ECO:0000259" key="14">
    <source>
        <dbReference type="Pfam" id="PF08245"/>
    </source>
</evidence>
<protein>
    <recommendedName>
        <fullName evidence="10 11">UDP-N-acetylmuramoyl-tripeptide--D-alanyl-D-alanine ligase</fullName>
        <ecNumber evidence="10 11">6.3.2.10</ecNumber>
    </recommendedName>
    <alternativeName>
        <fullName evidence="10">D-alanyl-D-alanine-adding enzyme</fullName>
    </alternativeName>
</protein>
<dbReference type="InterPro" id="IPR004101">
    <property type="entry name" value="Mur_ligase_C"/>
</dbReference>
<evidence type="ECO:0000256" key="4">
    <source>
        <dbReference type="ARBA" id="ARBA00022741"/>
    </source>
</evidence>
<dbReference type="SUPFAM" id="SSF53244">
    <property type="entry name" value="MurD-like peptide ligases, peptide-binding domain"/>
    <property type="match status" value="1"/>
</dbReference>
<evidence type="ECO:0000259" key="13">
    <source>
        <dbReference type="Pfam" id="PF02875"/>
    </source>
</evidence>
<dbReference type="InterPro" id="IPR013221">
    <property type="entry name" value="Mur_ligase_cen"/>
</dbReference>
<organism evidence="15 16">
    <name type="scientific">Treponema ruminis</name>
    <dbReference type="NCBI Taxonomy" id="744515"/>
    <lineage>
        <taxon>Bacteria</taxon>
        <taxon>Pseudomonadati</taxon>
        <taxon>Spirochaetota</taxon>
        <taxon>Spirochaetia</taxon>
        <taxon>Spirochaetales</taxon>
        <taxon>Treponemataceae</taxon>
        <taxon>Treponema</taxon>
    </lineage>
</organism>
<evidence type="ECO:0000256" key="6">
    <source>
        <dbReference type="ARBA" id="ARBA00022960"/>
    </source>
</evidence>
<feature type="domain" description="Mur ligase central" evidence="14">
    <location>
        <begin position="135"/>
        <end position="316"/>
    </location>
</feature>
<dbReference type="Pfam" id="PF02875">
    <property type="entry name" value="Mur_ligase_C"/>
    <property type="match status" value="1"/>
</dbReference>
<evidence type="ECO:0000256" key="5">
    <source>
        <dbReference type="ARBA" id="ARBA00022840"/>
    </source>
</evidence>
<dbReference type="InterPro" id="IPR035911">
    <property type="entry name" value="MurE/MurF_N"/>
</dbReference>
<dbReference type="InterPro" id="IPR036615">
    <property type="entry name" value="Mur_ligase_C_dom_sf"/>
</dbReference>
<keyword evidence="6 10" id="KW-0133">Cell shape</keyword>
<keyword evidence="8 10" id="KW-0131">Cell cycle</keyword>
<dbReference type="PANTHER" id="PTHR43024:SF1">
    <property type="entry name" value="UDP-N-ACETYLMURAMOYL-TRIPEPTIDE--D-ALANYL-D-ALANINE LIGASE"/>
    <property type="match status" value="1"/>
</dbReference>
<dbReference type="GO" id="GO:0047480">
    <property type="term" value="F:UDP-N-acetylmuramoyl-tripeptide-D-alanyl-D-alanine ligase activity"/>
    <property type="evidence" value="ECO:0007669"/>
    <property type="project" value="UniProtKB-UniRule"/>
</dbReference>
<proteinExistence type="inferred from homology"/>
<evidence type="ECO:0000256" key="9">
    <source>
        <dbReference type="ARBA" id="ARBA00023316"/>
    </source>
</evidence>
<dbReference type="GO" id="GO:0005737">
    <property type="term" value="C:cytoplasm"/>
    <property type="evidence" value="ECO:0007669"/>
    <property type="project" value="UniProtKB-SubCell"/>
</dbReference>
<dbReference type="InterPro" id="IPR005863">
    <property type="entry name" value="UDP-N-AcMur_synth"/>
</dbReference>
<dbReference type="UniPathway" id="UPA00219"/>
<evidence type="ECO:0000259" key="12">
    <source>
        <dbReference type="Pfam" id="PF01225"/>
    </source>
</evidence>
<comment type="similarity">
    <text evidence="10">Belongs to the MurCDEF family. MurF subfamily.</text>
</comment>
<dbReference type="Pfam" id="PF08245">
    <property type="entry name" value="Mur_ligase_M"/>
    <property type="match status" value="1"/>
</dbReference>
<evidence type="ECO:0000256" key="7">
    <source>
        <dbReference type="ARBA" id="ARBA00022984"/>
    </source>
</evidence>
<dbReference type="Gene3D" id="3.90.190.20">
    <property type="entry name" value="Mur ligase, C-terminal domain"/>
    <property type="match status" value="1"/>
</dbReference>
<name>A0A7W8LLN0_9SPIR</name>
<evidence type="ECO:0000256" key="11">
    <source>
        <dbReference type="RuleBase" id="RU004136"/>
    </source>
</evidence>
<evidence type="ECO:0000313" key="15">
    <source>
        <dbReference type="EMBL" id="MBB5225513.1"/>
    </source>
</evidence>
<accession>A0A7W8LLN0</accession>
<comment type="caution">
    <text evidence="15">The sequence shown here is derived from an EMBL/GenBank/DDBJ whole genome shotgun (WGS) entry which is preliminary data.</text>
</comment>
<dbReference type="SUPFAM" id="SSF63418">
    <property type="entry name" value="MurE/MurF N-terminal domain"/>
    <property type="match status" value="1"/>
</dbReference>
<keyword evidence="3 10" id="KW-0132">Cell division</keyword>
<evidence type="ECO:0000256" key="8">
    <source>
        <dbReference type="ARBA" id="ARBA00023306"/>
    </source>
</evidence>
<comment type="subcellular location">
    <subcellularLocation>
        <location evidence="10 11">Cytoplasm</location>
    </subcellularLocation>
</comment>
<comment type="function">
    <text evidence="10 11">Involved in cell wall formation. Catalyzes the final step in the synthesis of UDP-N-acetylmuramoyl-pentapeptide, the precursor of murein.</text>
</comment>
<keyword evidence="9 10" id="KW-0961">Cell wall biogenesis/degradation</keyword>
<dbReference type="GO" id="GO:0051301">
    <property type="term" value="P:cell division"/>
    <property type="evidence" value="ECO:0007669"/>
    <property type="project" value="UniProtKB-KW"/>
</dbReference>
<dbReference type="GO" id="GO:0008360">
    <property type="term" value="P:regulation of cell shape"/>
    <property type="evidence" value="ECO:0007669"/>
    <property type="project" value="UniProtKB-KW"/>
</dbReference>
<dbReference type="EC" id="6.3.2.10" evidence="10 11"/>
<evidence type="ECO:0000256" key="2">
    <source>
        <dbReference type="ARBA" id="ARBA00022598"/>
    </source>
</evidence>
<evidence type="ECO:0000256" key="1">
    <source>
        <dbReference type="ARBA" id="ARBA00022490"/>
    </source>
</evidence>
<dbReference type="Proteomes" id="UP000518887">
    <property type="component" value="Unassembled WGS sequence"/>
</dbReference>
<dbReference type="PANTHER" id="PTHR43024">
    <property type="entry name" value="UDP-N-ACETYLMURAMOYL-TRIPEPTIDE--D-ALANYL-D-ALANINE LIGASE"/>
    <property type="match status" value="1"/>
</dbReference>
<keyword evidence="7 10" id="KW-0573">Peptidoglycan synthesis</keyword>
<dbReference type="GO" id="GO:0009252">
    <property type="term" value="P:peptidoglycan biosynthetic process"/>
    <property type="evidence" value="ECO:0007669"/>
    <property type="project" value="UniProtKB-UniRule"/>
</dbReference>
<evidence type="ECO:0000256" key="3">
    <source>
        <dbReference type="ARBA" id="ARBA00022618"/>
    </source>
</evidence>
<reference evidence="15 16" key="1">
    <citation type="submission" date="2020-08" db="EMBL/GenBank/DDBJ databases">
        <title>Genomic Encyclopedia of Type Strains, Phase IV (KMG-IV): sequencing the most valuable type-strain genomes for metagenomic binning, comparative biology and taxonomic classification.</title>
        <authorList>
            <person name="Goeker M."/>
        </authorList>
    </citation>
    <scope>NUCLEOTIDE SEQUENCE [LARGE SCALE GENOMIC DNA]</scope>
    <source>
        <strain evidence="15 16">DSM 103462</strain>
    </source>
</reference>
<keyword evidence="16" id="KW-1185">Reference proteome</keyword>
<sequence>MTDALCVENIESLLKLSETLEAVGGVLLNGNFPEQNFCFTSVQTDSRLIAEKSLFVPLIGEFQDGHSYIPQALEKGASAVFISKKTSKNLLEALKKEAADNKNVAFILVENTMQALQKAAAAYVRKFPRLIRCAVTGSSGKTTTKEITASILRQKFSVIATKGNFNSETGLPLSVFNIRSEHELGLFEMGMNRVNEIGEIAEVFKPNYAIITNIGTAHIGILGSRQNIANEKKKIFTYIDSFGAAFIPEKDDFASFLEKGVKGKVVKYGVDCDESVKLIADEGLSGTVFSVDGLEMRLSLPGKYNFLNALGAIALAKTLGCTAEQIKTGIESLKPLGGRSTIKKGKFTVLEDCYNANPDSMEKALDLCADTKIQGKKIYVLGDMLELGEESEKEHARIGEKALFSDADMIVFFGFEMNFAFEKAIEIAERKSSLADEKISSVRLVYIGNKDEAAVNDAAKEISEFAESGDLIMLKGSRGMGLERILPLIGMGGES</sequence>
<dbReference type="HAMAP" id="MF_02019">
    <property type="entry name" value="MurF"/>
    <property type="match status" value="1"/>
</dbReference>
<keyword evidence="4 10" id="KW-0547">Nucleotide-binding</keyword>
<gene>
    <name evidence="10" type="primary">murF</name>
    <name evidence="15" type="ORF">HNP76_000857</name>
</gene>
<dbReference type="InterPro" id="IPR000713">
    <property type="entry name" value="Mur_ligase_N"/>
</dbReference>
<dbReference type="GO" id="GO:0071555">
    <property type="term" value="P:cell wall organization"/>
    <property type="evidence" value="ECO:0007669"/>
    <property type="project" value="UniProtKB-KW"/>
</dbReference>
<feature type="domain" description="Mur ligase N-terminal catalytic" evidence="12">
    <location>
        <begin position="40"/>
        <end position="123"/>
    </location>
</feature>
<dbReference type="Pfam" id="PF01225">
    <property type="entry name" value="Mur_ligase"/>
    <property type="match status" value="1"/>
</dbReference>
<dbReference type="Gene3D" id="3.40.1390.10">
    <property type="entry name" value="MurE/MurF, N-terminal domain"/>
    <property type="match status" value="1"/>
</dbReference>
<dbReference type="RefSeq" id="WP_184657859.1">
    <property type="nucleotide sequence ID" value="NZ_CP031518.1"/>
</dbReference>
<dbReference type="AlphaFoldDB" id="A0A7W8LLN0"/>
<dbReference type="Gene3D" id="3.40.1190.10">
    <property type="entry name" value="Mur-like, catalytic domain"/>
    <property type="match status" value="1"/>
</dbReference>
<feature type="binding site" evidence="10">
    <location>
        <begin position="137"/>
        <end position="143"/>
    </location>
    <ligand>
        <name>ATP</name>
        <dbReference type="ChEBI" id="CHEBI:30616"/>
    </ligand>
</feature>
<feature type="domain" description="Mur ligase C-terminal" evidence="13">
    <location>
        <begin position="341"/>
        <end position="478"/>
    </location>
</feature>
<keyword evidence="5 10" id="KW-0067">ATP-binding</keyword>
<comment type="pathway">
    <text evidence="10 11">Cell wall biogenesis; peptidoglycan biosynthesis.</text>
</comment>
<evidence type="ECO:0000256" key="10">
    <source>
        <dbReference type="HAMAP-Rule" id="MF_02019"/>
    </source>
</evidence>
<comment type="catalytic activity">
    <reaction evidence="10 11">
        <text>D-alanyl-D-alanine + UDP-N-acetyl-alpha-D-muramoyl-L-alanyl-gamma-D-glutamyl-meso-2,6-diaminopimelate + ATP = UDP-N-acetyl-alpha-D-muramoyl-L-alanyl-gamma-D-glutamyl-meso-2,6-diaminopimeloyl-D-alanyl-D-alanine + ADP + phosphate + H(+)</text>
        <dbReference type="Rhea" id="RHEA:28374"/>
        <dbReference type="ChEBI" id="CHEBI:15378"/>
        <dbReference type="ChEBI" id="CHEBI:30616"/>
        <dbReference type="ChEBI" id="CHEBI:43474"/>
        <dbReference type="ChEBI" id="CHEBI:57822"/>
        <dbReference type="ChEBI" id="CHEBI:61386"/>
        <dbReference type="ChEBI" id="CHEBI:83905"/>
        <dbReference type="ChEBI" id="CHEBI:456216"/>
        <dbReference type="EC" id="6.3.2.10"/>
    </reaction>
</comment>
<dbReference type="SUPFAM" id="SSF53623">
    <property type="entry name" value="MurD-like peptide ligases, catalytic domain"/>
    <property type="match status" value="1"/>
</dbReference>
<evidence type="ECO:0000313" key="16">
    <source>
        <dbReference type="Proteomes" id="UP000518887"/>
    </source>
</evidence>